<protein>
    <submittedName>
        <fullName evidence="1">Uncharacterized protein</fullName>
    </submittedName>
</protein>
<keyword evidence="2" id="KW-1185">Reference proteome</keyword>
<reference evidence="1 2" key="1">
    <citation type="submission" date="2017-12" db="EMBL/GenBank/DDBJ databases">
        <title>Comparative genomics of Botrytis spp.</title>
        <authorList>
            <person name="Valero-Jimenez C.A."/>
            <person name="Tapia P."/>
            <person name="Veloso J."/>
            <person name="Silva-Moreno E."/>
            <person name="Staats M."/>
            <person name="Valdes J.H."/>
            <person name="Van Kan J.A.L."/>
        </authorList>
    </citation>
    <scope>NUCLEOTIDE SEQUENCE [LARGE SCALE GENOMIC DNA]</scope>
    <source>
        <strain evidence="1 2">MUCL2120</strain>
    </source>
</reference>
<gene>
    <name evidence="1" type="ORF">BOTNAR_0545g00060</name>
</gene>
<dbReference type="InterPro" id="IPR040928">
    <property type="entry name" value="Importin_rep_5"/>
</dbReference>
<evidence type="ECO:0000313" key="1">
    <source>
        <dbReference type="EMBL" id="TGO47099.1"/>
    </source>
</evidence>
<proteinExistence type="predicted"/>
<organism evidence="1 2">
    <name type="scientific">Botryotinia narcissicola</name>
    <dbReference type="NCBI Taxonomy" id="278944"/>
    <lineage>
        <taxon>Eukaryota</taxon>
        <taxon>Fungi</taxon>
        <taxon>Dikarya</taxon>
        <taxon>Ascomycota</taxon>
        <taxon>Pezizomycotina</taxon>
        <taxon>Leotiomycetes</taxon>
        <taxon>Helotiales</taxon>
        <taxon>Sclerotiniaceae</taxon>
        <taxon>Botryotinia</taxon>
    </lineage>
</organism>
<dbReference type="AlphaFoldDB" id="A0A4Z1HDR8"/>
<accession>A0A4Z1HDR8</accession>
<comment type="caution">
    <text evidence="1">The sequence shown here is derived from an EMBL/GenBank/DDBJ whole genome shotgun (WGS) entry which is preliminary data.</text>
</comment>
<dbReference type="EMBL" id="PQXJ01000545">
    <property type="protein sequence ID" value="TGO47099.1"/>
    <property type="molecule type" value="Genomic_DNA"/>
</dbReference>
<name>A0A4Z1HDR8_9HELO</name>
<dbReference type="STRING" id="278944.A0A4Z1HDR8"/>
<evidence type="ECO:0000313" key="2">
    <source>
        <dbReference type="Proteomes" id="UP000297452"/>
    </source>
</evidence>
<dbReference type="Pfam" id="PF18816">
    <property type="entry name" value="Importin_rep_5"/>
    <property type="match status" value="1"/>
</dbReference>
<sequence length="74" mass="7790">MTNTSKQNPAVTSQPAKVFVFVAQALAGQTLQGQTANRVVEATKALLAAASLNPAQLLAQLSSETQVKVHPWFA</sequence>
<dbReference type="Proteomes" id="UP000297452">
    <property type="component" value="Unassembled WGS sequence"/>
</dbReference>